<feature type="domain" description="DUF2726" evidence="2">
    <location>
        <begin position="155"/>
        <end position="262"/>
    </location>
</feature>
<organism evidence="3 4">
    <name type="scientific">Candidatus Anaerobiospirillum pullicola</name>
    <dbReference type="NCBI Taxonomy" id="2838451"/>
    <lineage>
        <taxon>Bacteria</taxon>
        <taxon>Pseudomonadati</taxon>
        <taxon>Pseudomonadota</taxon>
        <taxon>Gammaproteobacteria</taxon>
        <taxon>Aeromonadales</taxon>
        <taxon>Succinivibrionaceae</taxon>
        <taxon>Anaerobiospirillum</taxon>
    </lineage>
</organism>
<feature type="compositionally biased region" description="Basic and acidic residues" evidence="1">
    <location>
        <begin position="563"/>
        <end position="578"/>
    </location>
</feature>
<protein>
    <submittedName>
        <fullName evidence="3">DUF2726 domain-containing protein</fullName>
    </submittedName>
</protein>
<evidence type="ECO:0000256" key="1">
    <source>
        <dbReference type="SAM" id="MobiDB-lite"/>
    </source>
</evidence>
<feature type="region of interest" description="Disordered" evidence="1">
    <location>
        <begin position="536"/>
        <end position="605"/>
    </location>
</feature>
<feature type="compositionally biased region" description="Low complexity" evidence="1">
    <location>
        <begin position="536"/>
        <end position="552"/>
    </location>
</feature>
<dbReference type="InterPro" id="IPR024402">
    <property type="entry name" value="DUF2726"/>
</dbReference>
<evidence type="ECO:0000313" key="3">
    <source>
        <dbReference type="EMBL" id="MBU3845101.1"/>
    </source>
</evidence>
<dbReference type="Proteomes" id="UP000733611">
    <property type="component" value="Unassembled WGS sequence"/>
</dbReference>
<gene>
    <name evidence="3" type="ORF">H9847_09635</name>
</gene>
<feature type="compositionally biased region" description="Polar residues" evidence="1">
    <location>
        <begin position="48"/>
        <end position="69"/>
    </location>
</feature>
<comment type="caution">
    <text evidence="3">The sequence shown here is derived from an EMBL/GenBank/DDBJ whole genome shotgun (WGS) entry which is preliminary data.</text>
</comment>
<dbReference type="Pfam" id="PF10881">
    <property type="entry name" value="DUF2726"/>
    <property type="match status" value="2"/>
</dbReference>
<feature type="domain" description="DUF2726" evidence="2">
    <location>
        <begin position="323"/>
        <end position="434"/>
    </location>
</feature>
<sequence length="605" mass="68734">MSWLIGFVIILFIWNLLKPADHTTLSNTTKSQKQNDWLKDLTGTQEIKPTTTSRSVGKVKPSSSATLSQGREKTTTSSSVGSTKPNNSIAWTNTSSIDWTNPSKSTLGTQHSQSRHTSVYDRAQPSTLRTVEAYDDQVDGFLATMISAHVFHRKSRLVTDYELKYLNNLRSWFGSSFDILSQVSFSALLSIDTNLMDQDESNVSQKLQRMIVDFVVVNKSTENVVCIIELDDATHGREERQRRDRRLDAVCLAIKLPIFHVTNLQQRPDIMTLVGWRTGAPAGHSMISPARNTSFYDYLHTYEDDLDDTLATMLSARAFHRKQRLVTDYELKYLNNLRRWFGSDCYILPQVSFSALLSYNIDSDSKLSTADKLKVAQKIHSLVMDFVVVSKLTENVVCIIELDDASYKLNEDQQRRQHRIDALCLAMKLPVFHVIQLQQKPDIMTLVKSVGKQVKNQIADSRLNYNHTYGEQKKQWSSANWSKNKYSGTSKRTYNSAYGARKQWSGADENKSKDTGSTKYGKSNYSKAYWQKKQVSGASESKSSKSKGTSSANFGKRNYKSADWQKKPWRSVDDDKSKATSTSKYGKRTYNNAYQQGEDDDDISF</sequence>
<proteinExistence type="predicted"/>
<accession>A0A948THN6</accession>
<feature type="compositionally biased region" description="Polar residues" evidence="1">
    <location>
        <begin position="579"/>
        <end position="595"/>
    </location>
</feature>
<reference evidence="3" key="2">
    <citation type="submission" date="2021-04" db="EMBL/GenBank/DDBJ databases">
        <authorList>
            <person name="Gilroy R."/>
        </authorList>
    </citation>
    <scope>NUCLEOTIDE SEQUENCE</scope>
    <source>
        <strain evidence="3">378</strain>
    </source>
</reference>
<evidence type="ECO:0000259" key="2">
    <source>
        <dbReference type="Pfam" id="PF10881"/>
    </source>
</evidence>
<evidence type="ECO:0000313" key="4">
    <source>
        <dbReference type="Proteomes" id="UP000733611"/>
    </source>
</evidence>
<dbReference type="EMBL" id="JAHLFE010000194">
    <property type="protein sequence ID" value="MBU3845101.1"/>
    <property type="molecule type" value="Genomic_DNA"/>
</dbReference>
<dbReference type="AlphaFoldDB" id="A0A948THN6"/>
<reference evidence="3" key="1">
    <citation type="journal article" date="2021" name="PeerJ">
        <title>Extensive microbial diversity within the chicken gut microbiome revealed by metagenomics and culture.</title>
        <authorList>
            <person name="Gilroy R."/>
            <person name="Ravi A."/>
            <person name="Getino M."/>
            <person name="Pursley I."/>
            <person name="Horton D.L."/>
            <person name="Alikhan N.F."/>
            <person name="Baker D."/>
            <person name="Gharbi K."/>
            <person name="Hall N."/>
            <person name="Watson M."/>
            <person name="Adriaenssens E.M."/>
            <person name="Foster-Nyarko E."/>
            <person name="Jarju S."/>
            <person name="Secka A."/>
            <person name="Antonio M."/>
            <person name="Oren A."/>
            <person name="Chaudhuri R.R."/>
            <person name="La Ragione R."/>
            <person name="Hildebrand F."/>
            <person name="Pallen M.J."/>
        </authorList>
    </citation>
    <scope>NUCLEOTIDE SEQUENCE</scope>
    <source>
        <strain evidence="3">378</strain>
    </source>
</reference>
<feature type="region of interest" description="Disordered" evidence="1">
    <location>
        <begin position="48"/>
        <end position="121"/>
    </location>
</feature>
<name>A0A948THN6_9GAMM</name>
<feature type="compositionally biased region" description="Polar residues" evidence="1">
    <location>
        <begin position="84"/>
        <end position="117"/>
    </location>
</feature>